<sequence length="199" mass="20027">MIAYLAGTVRAARADSAVIVTHGVGRQVFVTPALAATLTEGQETELHTELVVREDSLTLYGFDSADARSVFQTLLSVSGVGPKLALAVLGVLGADGLRQAVAAEDAAALTAVPGIGKKGAARMLLELAGKLPAGTASLSAAPVAAVTRGAGDEVVDALVGLGWKQAEALDAVARASESAPSAPVPVLLRESLRILGGRL</sequence>
<comment type="function">
    <text evidence="6">The RuvA-RuvB-RuvC complex processes Holliday junction (HJ) DNA during genetic recombination and DNA repair, while the RuvA-RuvB complex plays an important role in the rescue of blocked DNA replication forks via replication fork reversal (RFR). RuvA specifically binds to HJ cruciform DNA, conferring on it an open structure. The RuvB hexamer acts as an ATP-dependent pump, pulling dsDNA into and through the RuvAB complex. HJ branch migration allows RuvC to scan DNA until it finds its consensus sequence, where it cleaves and resolves the cruciform DNA.</text>
</comment>
<evidence type="ECO:0000313" key="9">
    <source>
        <dbReference type="Proteomes" id="UP001500984"/>
    </source>
</evidence>
<dbReference type="InterPro" id="IPR000085">
    <property type="entry name" value="RuvA"/>
</dbReference>
<dbReference type="SUPFAM" id="SSF47781">
    <property type="entry name" value="RuvA domain 2-like"/>
    <property type="match status" value="1"/>
</dbReference>
<dbReference type="Pfam" id="PF01330">
    <property type="entry name" value="RuvA_N"/>
    <property type="match status" value="1"/>
</dbReference>
<keyword evidence="4 6" id="KW-0233">DNA recombination</keyword>
<keyword evidence="9" id="KW-1185">Reference proteome</keyword>
<evidence type="ECO:0000256" key="1">
    <source>
        <dbReference type="ARBA" id="ARBA00022490"/>
    </source>
</evidence>
<feature type="region of interest" description="Domain III" evidence="6">
    <location>
        <begin position="152"/>
        <end position="199"/>
    </location>
</feature>
<proteinExistence type="inferred from homology"/>
<gene>
    <name evidence="6 8" type="primary">ruvA</name>
    <name evidence="8" type="ORF">GCM10009823_07460</name>
</gene>
<dbReference type="CDD" id="cd14332">
    <property type="entry name" value="UBA_RuvA_C"/>
    <property type="match status" value="1"/>
</dbReference>
<dbReference type="SUPFAM" id="SSF50249">
    <property type="entry name" value="Nucleic acid-binding proteins"/>
    <property type="match status" value="1"/>
</dbReference>
<organism evidence="8 9">
    <name type="scientific">Brevibacterium salitolerans</name>
    <dbReference type="NCBI Taxonomy" id="1403566"/>
    <lineage>
        <taxon>Bacteria</taxon>
        <taxon>Bacillati</taxon>
        <taxon>Actinomycetota</taxon>
        <taxon>Actinomycetes</taxon>
        <taxon>Micrococcales</taxon>
        <taxon>Brevibacteriaceae</taxon>
        <taxon>Brevibacterium</taxon>
    </lineage>
</organism>
<dbReference type="Gene3D" id="1.10.8.10">
    <property type="entry name" value="DNA helicase RuvA subunit, C-terminal domain"/>
    <property type="match status" value="1"/>
</dbReference>
<keyword evidence="5 6" id="KW-0234">DNA repair</keyword>
<dbReference type="Pfam" id="PF07499">
    <property type="entry name" value="RuvA_C"/>
    <property type="match status" value="1"/>
</dbReference>
<keyword evidence="2 6" id="KW-0227">DNA damage</keyword>
<evidence type="ECO:0000256" key="6">
    <source>
        <dbReference type="HAMAP-Rule" id="MF_00031"/>
    </source>
</evidence>
<dbReference type="SMART" id="SM00278">
    <property type="entry name" value="HhH1"/>
    <property type="match status" value="2"/>
</dbReference>
<dbReference type="Pfam" id="PF14520">
    <property type="entry name" value="HHH_5"/>
    <property type="match status" value="1"/>
</dbReference>
<evidence type="ECO:0000256" key="5">
    <source>
        <dbReference type="ARBA" id="ARBA00023204"/>
    </source>
</evidence>
<accession>A0ABP5I2C2</accession>
<evidence type="ECO:0000256" key="4">
    <source>
        <dbReference type="ARBA" id="ARBA00023172"/>
    </source>
</evidence>
<dbReference type="InterPro" id="IPR012340">
    <property type="entry name" value="NA-bd_OB-fold"/>
</dbReference>
<keyword evidence="3 6" id="KW-0238">DNA-binding</keyword>
<dbReference type="InterPro" id="IPR003583">
    <property type="entry name" value="Hlx-hairpin-Hlx_DNA-bd_motif"/>
</dbReference>
<comment type="domain">
    <text evidence="6">Has three domains with a flexible linker between the domains II and III and assumes an 'L' shape. Domain III is highly mobile and contacts RuvB.</text>
</comment>
<comment type="caution">
    <text evidence="8">The sequence shown here is derived from an EMBL/GenBank/DDBJ whole genome shotgun (WGS) entry which is preliminary data.</text>
</comment>
<evidence type="ECO:0000256" key="2">
    <source>
        <dbReference type="ARBA" id="ARBA00022763"/>
    </source>
</evidence>
<dbReference type="RefSeq" id="WP_291798038.1">
    <property type="nucleotide sequence ID" value="NZ_BAAAPZ010000002.1"/>
</dbReference>
<dbReference type="InterPro" id="IPR013849">
    <property type="entry name" value="DNA_helicase_Holl-junc_RuvA_I"/>
</dbReference>
<dbReference type="SUPFAM" id="SSF46929">
    <property type="entry name" value="DNA helicase RuvA subunit, C-terminal domain"/>
    <property type="match status" value="1"/>
</dbReference>
<dbReference type="Proteomes" id="UP001500984">
    <property type="component" value="Unassembled WGS sequence"/>
</dbReference>
<feature type="domain" description="Helix-hairpin-helix DNA-binding motif class 1" evidence="7">
    <location>
        <begin position="72"/>
        <end position="91"/>
    </location>
</feature>
<reference evidence="9" key="1">
    <citation type="journal article" date="2019" name="Int. J. Syst. Evol. Microbiol.">
        <title>The Global Catalogue of Microorganisms (GCM) 10K type strain sequencing project: providing services to taxonomists for standard genome sequencing and annotation.</title>
        <authorList>
            <consortium name="The Broad Institute Genomics Platform"/>
            <consortium name="The Broad Institute Genome Sequencing Center for Infectious Disease"/>
            <person name="Wu L."/>
            <person name="Ma J."/>
        </authorList>
    </citation>
    <scope>NUCLEOTIDE SEQUENCE [LARGE SCALE GENOMIC DNA]</scope>
    <source>
        <strain evidence="9">JCM 15900</strain>
    </source>
</reference>
<comment type="similarity">
    <text evidence="6">Belongs to the RuvA family.</text>
</comment>
<dbReference type="Gene3D" id="1.10.150.20">
    <property type="entry name" value="5' to 3' exonuclease, C-terminal subdomain"/>
    <property type="match status" value="1"/>
</dbReference>
<evidence type="ECO:0000313" key="8">
    <source>
        <dbReference type="EMBL" id="GAA2090770.1"/>
    </source>
</evidence>
<dbReference type="HAMAP" id="MF_00031">
    <property type="entry name" value="DNA_HJ_migration_RuvA"/>
    <property type="match status" value="1"/>
</dbReference>
<comment type="subcellular location">
    <subcellularLocation>
        <location evidence="6">Cytoplasm</location>
    </subcellularLocation>
</comment>
<dbReference type="InterPro" id="IPR010994">
    <property type="entry name" value="RuvA_2-like"/>
</dbReference>
<comment type="caution">
    <text evidence="6">Lacks conserved residue(s) required for the propagation of feature annotation.</text>
</comment>
<keyword evidence="1 6" id="KW-0963">Cytoplasm</keyword>
<dbReference type="NCBIfam" id="TIGR00084">
    <property type="entry name" value="ruvA"/>
    <property type="match status" value="1"/>
</dbReference>
<dbReference type="Gene3D" id="2.40.50.140">
    <property type="entry name" value="Nucleic acid-binding proteins"/>
    <property type="match status" value="1"/>
</dbReference>
<comment type="subunit">
    <text evidence="6">Homotetramer. Forms an RuvA(8)-RuvB(12)-Holliday junction (HJ) complex. HJ DNA is sandwiched between 2 RuvA tetramers; dsDNA enters through RuvA and exits via RuvB. An RuvB hexamer assembles on each DNA strand where it exits the tetramer. Each RuvB hexamer is contacted by two RuvA subunits (via domain III) on 2 adjacent RuvB subunits; this complex drives branch migration. In the full resolvosome a probable DNA-RuvA(4)-RuvB(12)-RuvC(2) complex forms which resolves the HJ.</text>
</comment>
<feature type="domain" description="Helix-hairpin-helix DNA-binding motif class 1" evidence="7">
    <location>
        <begin position="107"/>
        <end position="126"/>
    </location>
</feature>
<dbReference type="EMBL" id="BAAAPZ010000002">
    <property type="protein sequence ID" value="GAA2090770.1"/>
    <property type="molecule type" value="Genomic_DNA"/>
</dbReference>
<dbReference type="InterPro" id="IPR036267">
    <property type="entry name" value="RuvA_C_sf"/>
</dbReference>
<protein>
    <recommendedName>
        <fullName evidence="6">Holliday junction branch migration complex subunit RuvA</fullName>
    </recommendedName>
</protein>
<dbReference type="InterPro" id="IPR011114">
    <property type="entry name" value="RuvA_C"/>
</dbReference>
<evidence type="ECO:0000256" key="3">
    <source>
        <dbReference type="ARBA" id="ARBA00023125"/>
    </source>
</evidence>
<evidence type="ECO:0000259" key="7">
    <source>
        <dbReference type="SMART" id="SM00278"/>
    </source>
</evidence>
<name>A0ABP5I2C2_9MICO</name>